<proteinExistence type="predicted"/>
<evidence type="ECO:0000313" key="1">
    <source>
        <dbReference type="EMBL" id="KAI3811651.1"/>
    </source>
</evidence>
<accession>A0ACB9IW28</accession>
<reference evidence="1 2" key="2">
    <citation type="journal article" date="2022" name="Mol. Ecol. Resour.">
        <title>The genomes of chicory, endive, great burdock and yacon provide insights into Asteraceae paleo-polyploidization history and plant inulin production.</title>
        <authorList>
            <person name="Fan W."/>
            <person name="Wang S."/>
            <person name="Wang H."/>
            <person name="Wang A."/>
            <person name="Jiang F."/>
            <person name="Liu H."/>
            <person name="Zhao H."/>
            <person name="Xu D."/>
            <person name="Zhang Y."/>
        </authorList>
    </citation>
    <scope>NUCLEOTIDE SEQUENCE [LARGE SCALE GENOMIC DNA]</scope>
    <source>
        <strain evidence="2">cv. Yunnan</strain>
        <tissue evidence="1">Leaves</tissue>
    </source>
</reference>
<name>A0ACB9IW28_9ASTR</name>
<protein>
    <submittedName>
        <fullName evidence="1">Uncharacterized protein</fullName>
    </submittedName>
</protein>
<sequence length="147" mass="16588">MSTGTEEGLAKLVDDDEESGCVVVHDGLKSQAPRVVDVRRLRTEDEESGCVVVHGGLKSQPPRVVDVRRLRIEDEESGRRRGGNGCKVKDDNASLMLMWEDGFYRGRFEEMDGCEDQILPEWTEQFDSGIQVKSPSNPFLIKLRFCK</sequence>
<reference evidence="2" key="1">
    <citation type="journal article" date="2022" name="Mol. Ecol. Resour.">
        <title>The genomes of chicory, endive, great burdock and yacon provide insights into Asteraceae palaeo-polyploidization history and plant inulin production.</title>
        <authorList>
            <person name="Fan W."/>
            <person name="Wang S."/>
            <person name="Wang H."/>
            <person name="Wang A."/>
            <person name="Jiang F."/>
            <person name="Liu H."/>
            <person name="Zhao H."/>
            <person name="Xu D."/>
            <person name="Zhang Y."/>
        </authorList>
    </citation>
    <scope>NUCLEOTIDE SEQUENCE [LARGE SCALE GENOMIC DNA]</scope>
    <source>
        <strain evidence="2">cv. Yunnan</strain>
    </source>
</reference>
<evidence type="ECO:0000313" key="2">
    <source>
        <dbReference type="Proteomes" id="UP001056120"/>
    </source>
</evidence>
<dbReference type="EMBL" id="CM042024">
    <property type="protein sequence ID" value="KAI3811651.1"/>
    <property type="molecule type" value="Genomic_DNA"/>
</dbReference>
<comment type="caution">
    <text evidence="1">The sequence shown here is derived from an EMBL/GenBank/DDBJ whole genome shotgun (WGS) entry which is preliminary data.</text>
</comment>
<organism evidence="1 2">
    <name type="scientific">Smallanthus sonchifolius</name>
    <dbReference type="NCBI Taxonomy" id="185202"/>
    <lineage>
        <taxon>Eukaryota</taxon>
        <taxon>Viridiplantae</taxon>
        <taxon>Streptophyta</taxon>
        <taxon>Embryophyta</taxon>
        <taxon>Tracheophyta</taxon>
        <taxon>Spermatophyta</taxon>
        <taxon>Magnoliopsida</taxon>
        <taxon>eudicotyledons</taxon>
        <taxon>Gunneridae</taxon>
        <taxon>Pentapetalae</taxon>
        <taxon>asterids</taxon>
        <taxon>campanulids</taxon>
        <taxon>Asterales</taxon>
        <taxon>Asteraceae</taxon>
        <taxon>Asteroideae</taxon>
        <taxon>Heliantheae alliance</taxon>
        <taxon>Millerieae</taxon>
        <taxon>Smallanthus</taxon>
    </lineage>
</organism>
<dbReference type="Proteomes" id="UP001056120">
    <property type="component" value="Linkage Group LG07"/>
</dbReference>
<keyword evidence="2" id="KW-1185">Reference proteome</keyword>
<gene>
    <name evidence="1" type="ORF">L1987_21378</name>
</gene>